<sequence>MVDTSNLLPSTPRFLKVPLIGLNLILWILGLVLIIIGGVATSFLSNFKDFTNASNAKSALSNLTTSVPAGVIVIGIFFFLLTLAGCYVAYKEKLVGLVIYCVLMLVLLVILIGISGKALTLHNDDVLPTVGDNWIIISNKNDEKSIKVINGLEKFLECCNWNATDTTDKNVFCPPKYVNMTVDSNYPYCENKLGDQLSSKLYMVGATGVAIGIIELVAVLFALFLIVRICRSPRPKQYDSNY</sequence>
<dbReference type="InParanoid" id="F0ZBP6"/>
<evidence type="ECO:0008006" key="8">
    <source>
        <dbReference type="Google" id="ProtNLM"/>
    </source>
</evidence>
<keyword evidence="2 5" id="KW-0812">Transmembrane</keyword>
<proteinExistence type="predicted"/>
<keyword evidence="7" id="KW-1185">Reference proteome</keyword>
<dbReference type="OrthoDB" id="17665at2759"/>
<keyword evidence="3 5" id="KW-1133">Transmembrane helix</keyword>
<organism evidence="6 7">
    <name type="scientific">Dictyostelium purpureum</name>
    <name type="common">Slime mold</name>
    <dbReference type="NCBI Taxonomy" id="5786"/>
    <lineage>
        <taxon>Eukaryota</taxon>
        <taxon>Amoebozoa</taxon>
        <taxon>Evosea</taxon>
        <taxon>Eumycetozoa</taxon>
        <taxon>Dictyostelia</taxon>
        <taxon>Dictyosteliales</taxon>
        <taxon>Dictyosteliaceae</taxon>
        <taxon>Dictyostelium</taxon>
    </lineage>
</organism>
<name>F0ZBP6_DICPU</name>
<dbReference type="OMA" id="SCYLAKQ"/>
<dbReference type="AlphaFoldDB" id="F0ZBP6"/>
<dbReference type="GeneID" id="10506879"/>
<evidence type="ECO:0000256" key="5">
    <source>
        <dbReference type="SAM" id="Phobius"/>
    </source>
</evidence>
<feature type="transmembrane region" description="Helical" evidence="5">
    <location>
        <begin position="97"/>
        <end position="116"/>
    </location>
</feature>
<evidence type="ECO:0000313" key="7">
    <source>
        <dbReference type="Proteomes" id="UP000001064"/>
    </source>
</evidence>
<accession>F0ZBP6</accession>
<feature type="transmembrane region" description="Helical" evidence="5">
    <location>
        <begin position="201"/>
        <end position="227"/>
    </location>
</feature>
<gene>
    <name evidence="6" type="ORF">DICPUDRAFT_93791</name>
</gene>
<dbReference type="Proteomes" id="UP000001064">
    <property type="component" value="Unassembled WGS sequence"/>
</dbReference>
<feature type="transmembrane region" description="Helical" evidence="5">
    <location>
        <begin position="20"/>
        <end position="47"/>
    </location>
</feature>
<dbReference type="PANTHER" id="PTHR19282:SF417">
    <property type="entry name" value="TETRASPANIN TSPA-RELATED"/>
    <property type="match status" value="1"/>
</dbReference>
<protein>
    <recommendedName>
        <fullName evidence="8">Tetraspanin</fullName>
    </recommendedName>
</protein>
<comment type="subcellular location">
    <subcellularLocation>
        <location evidence="1">Membrane</location>
        <topology evidence="1">Multi-pass membrane protein</topology>
    </subcellularLocation>
</comment>
<dbReference type="GO" id="GO:0016020">
    <property type="term" value="C:membrane"/>
    <property type="evidence" value="ECO:0007669"/>
    <property type="project" value="UniProtKB-SubCell"/>
</dbReference>
<evidence type="ECO:0000256" key="3">
    <source>
        <dbReference type="ARBA" id="ARBA00022989"/>
    </source>
</evidence>
<dbReference type="PANTHER" id="PTHR19282">
    <property type="entry name" value="TETRASPANIN"/>
    <property type="match status" value="1"/>
</dbReference>
<keyword evidence="4 5" id="KW-0472">Membrane</keyword>
<dbReference type="STRING" id="5786.F0ZBP6"/>
<evidence type="ECO:0000256" key="1">
    <source>
        <dbReference type="ARBA" id="ARBA00004141"/>
    </source>
</evidence>
<dbReference type="Pfam" id="PF00335">
    <property type="entry name" value="Tetraspanin"/>
    <property type="match status" value="1"/>
</dbReference>
<feature type="transmembrane region" description="Helical" evidence="5">
    <location>
        <begin position="67"/>
        <end position="90"/>
    </location>
</feature>
<dbReference type="RefSeq" id="XP_003284827.1">
    <property type="nucleotide sequence ID" value="XM_003284779.1"/>
</dbReference>
<evidence type="ECO:0000256" key="2">
    <source>
        <dbReference type="ARBA" id="ARBA00022692"/>
    </source>
</evidence>
<dbReference type="InterPro" id="IPR018499">
    <property type="entry name" value="Tetraspanin/Peripherin"/>
</dbReference>
<evidence type="ECO:0000313" key="6">
    <source>
        <dbReference type="EMBL" id="EGC38634.1"/>
    </source>
</evidence>
<evidence type="ECO:0000256" key="4">
    <source>
        <dbReference type="ARBA" id="ARBA00023136"/>
    </source>
</evidence>
<reference evidence="7" key="1">
    <citation type="journal article" date="2011" name="Genome Biol.">
        <title>Comparative genomics of the social amoebae Dictyostelium discoideum and Dictyostelium purpureum.</title>
        <authorList>
            <consortium name="US DOE Joint Genome Institute (JGI-PGF)"/>
            <person name="Sucgang R."/>
            <person name="Kuo A."/>
            <person name="Tian X."/>
            <person name="Salerno W."/>
            <person name="Parikh A."/>
            <person name="Feasley C.L."/>
            <person name="Dalin E."/>
            <person name="Tu H."/>
            <person name="Huang E."/>
            <person name="Barry K."/>
            <person name="Lindquist E."/>
            <person name="Shapiro H."/>
            <person name="Bruce D."/>
            <person name="Schmutz J."/>
            <person name="Salamov A."/>
            <person name="Fey P."/>
            <person name="Gaudet P."/>
            <person name="Anjard C."/>
            <person name="Babu M.M."/>
            <person name="Basu S."/>
            <person name="Bushmanova Y."/>
            <person name="van der Wel H."/>
            <person name="Katoh-Kurasawa M."/>
            <person name="Dinh C."/>
            <person name="Coutinho P.M."/>
            <person name="Saito T."/>
            <person name="Elias M."/>
            <person name="Schaap P."/>
            <person name="Kay R.R."/>
            <person name="Henrissat B."/>
            <person name="Eichinger L."/>
            <person name="Rivero F."/>
            <person name="Putnam N.H."/>
            <person name="West C.M."/>
            <person name="Loomis W.F."/>
            <person name="Chisholm R.L."/>
            <person name="Shaulsky G."/>
            <person name="Strassmann J.E."/>
            <person name="Queller D.C."/>
            <person name="Kuspa A."/>
            <person name="Grigoriev I.V."/>
        </authorList>
    </citation>
    <scope>NUCLEOTIDE SEQUENCE [LARGE SCALE GENOMIC DNA]</scope>
    <source>
        <strain evidence="7">QSDP1</strain>
    </source>
</reference>
<dbReference type="eggNOG" id="ENOG502SP07">
    <property type="taxonomic scope" value="Eukaryota"/>
</dbReference>
<dbReference type="EMBL" id="GL870972">
    <property type="protein sequence ID" value="EGC38634.1"/>
    <property type="molecule type" value="Genomic_DNA"/>
</dbReference>
<dbReference type="PRINTS" id="PR00259">
    <property type="entry name" value="TMFOUR"/>
</dbReference>
<dbReference type="KEGG" id="dpp:DICPUDRAFT_93791"/>
<dbReference type="VEuPathDB" id="AmoebaDB:DICPUDRAFT_93791"/>